<organism evidence="3 4">
    <name type="scientific">Ilex paraguariensis</name>
    <name type="common">yerba mate</name>
    <dbReference type="NCBI Taxonomy" id="185542"/>
    <lineage>
        <taxon>Eukaryota</taxon>
        <taxon>Viridiplantae</taxon>
        <taxon>Streptophyta</taxon>
        <taxon>Embryophyta</taxon>
        <taxon>Tracheophyta</taxon>
        <taxon>Spermatophyta</taxon>
        <taxon>Magnoliopsida</taxon>
        <taxon>eudicotyledons</taxon>
        <taxon>Gunneridae</taxon>
        <taxon>Pentapetalae</taxon>
        <taxon>asterids</taxon>
        <taxon>campanulids</taxon>
        <taxon>Aquifoliales</taxon>
        <taxon>Aquifoliaceae</taxon>
        <taxon>Ilex</taxon>
    </lineage>
</organism>
<feature type="transmembrane region" description="Helical" evidence="1">
    <location>
        <begin position="309"/>
        <end position="329"/>
    </location>
</feature>
<proteinExistence type="predicted"/>
<evidence type="ECO:0000259" key="2">
    <source>
        <dbReference type="Pfam" id="PF25070"/>
    </source>
</evidence>
<keyword evidence="1" id="KW-0472">Membrane</keyword>
<dbReference type="EMBL" id="CAUOFW020006214">
    <property type="protein sequence ID" value="CAK9173797.1"/>
    <property type="molecule type" value="Genomic_DNA"/>
</dbReference>
<name>A0ABC8TWD9_9AQUA</name>
<dbReference type="PANTHER" id="PTHR37735:SF1">
    <property type="entry name" value="OS08G0567000 PROTEIN"/>
    <property type="match status" value="1"/>
</dbReference>
<dbReference type="Pfam" id="PF25070">
    <property type="entry name" value="DUF7794"/>
    <property type="match status" value="1"/>
</dbReference>
<evidence type="ECO:0000313" key="4">
    <source>
        <dbReference type="Proteomes" id="UP001642360"/>
    </source>
</evidence>
<evidence type="ECO:0000313" key="3">
    <source>
        <dbReference type="EMBL" id="CAK9173797.1"/>
    </source>
</evidence>
<evidence type="ECO:0000256" key="1">
    <source>
        <dbReference type="SAM" id="Phobius"/>
    </source>
</evidence>
<comment type="caution">
    <text evidence="3">The sequence shown here is derived from an EMBL/GenBank/DDBJ whole genome shotgun (WGS) entry which is preliminary data.</text>
</comment>
<dbReference type="Proteomes" id="UP001642360">
    <property type="component" value="Unassembled WGS sequence"/>
</dbReference>
<dbReference type="AlphaFoldDB" id="A0ABC8TWD9"/>
<feature type="domain" description="DUF7794" evidence="2">
    <location>
        <begin position="17"/>
        <end position="262"/>
    </location>
</feature>
<gene>
    <name evidence="3" type="ORF">ILEXP_LOCUS43526</name>
</gene>
<accession>A0ABC8TWD9</accession>
<keyword evidence="4" id="KW-1185">Reference proteome</keyword>
<sequence>MHNRVADCLCFSLIFLQTDSMLLPEIGAVVSVLLGFTPSVTLSAASSSKLNKVLVPNPFDRPRSVLMLEVRGTEDYQLKLDSEDDIFSRALSRKVVYGENTADLQLPDEDEVSVVLLNEPLNFDSDAECTDKELSEFASWLGGSYVTSLEQLNGLLTIPLANGAHLNLQMSKKADREFTASLVSLIRNIQRAMVMHQELSGSMRNPAELITGKFDGIKVLQEQYGSVGVAQQGAELLFTSISKIFDSLQEAYNGQIVGVIFSMGTPPSGSETMLNVMITSRSTPRWLEETTGSSNPILVAEVLLVRRTLAWITGIILLIATLFGVYFLMNMPLTKDTLLYSNVKFD</sequence>
<dbReference type="InterPro" id="IPR056696">
    <property type="entry name" value="DUF7794"/>
</dbReference>
<keyword evidence="1" id="KW-0812">Transmembrane</keyword>
<reference evidence="3 4" key="1">
    <citation type="submission" date="2024-02" db="EMBL/GenBank/DDBJ databases">
        <authorList>
            <person name="Vignale AGUSTIN F."/>
            <person name="Sosa J E."/>
            <person name="Modenutti C."/>
        </authorList>
    </citation>
    <scope>NUCLEOTIDE SEQUENCE [LARGE SCALE GENOMIC DNA]</scope>
</reference>
<keyword evidence="1" id="KW-1133">Transmembrane helix</keyword>
<dbReference type="PANTHER" id="PTHR37735">
    <property type="entry name" value="OS08G0567000 PROTEIN"/>
    <property type="match status" value="1"/>
</dbReference>
<protein>
    <recommendedName>
        <fullName evidence="2">DUF7794 domain-containing protein</fullName>
    </recommendedName>
</protein>